<dbReference type="EMBL" id="UZAD01003494">
    <property type="protein sequence ID" value="VDN86441.1"/>
    <property type="molecule type" value="Genomic_DNA"/>
</dbReference>
<protein>
    <submittedName>
        <fullName evidence="1 3">Uncharacterized protein</fullName>
    </submittedName>
</protein>
<evidence type="ECO:0000313" key="2">
    <source>
        <dbReference type="Proteomes" id="UP000278627"/>
    </source>
</evidence>
<dbReference type="AlphaFoldDB" id="A0A0N4TAQ4"/>
<dbReference type="Proteomes" id="UP000278627">
    <property type="component" value="Unassembled WGS sequence"/>
</dbReference>
<name>A0A0N4TAQ4_BRUPA</name>
<dbReference type="WBParaSite" id="BPAG_0000529101-mRNA-1">
    <property type="protein sequence ID" value="BPAG_0000529101-mRNA-1"/>
    <property type="gene ID" value="BPAG_0000529101"/>
</dbReference>
<organism evidence="3">
    <name type="scientific">Brugia pahangi</name>
    <name type="common">Filarial nematode worm</name>
    <dbReference type="NCBI Taxonomy" id="6280"/>
    <lineage>
        <taxon>Eukaryota</taxon>
        <taxon>Metazoa</taxon>
        <taxon>Ecdysozoa</taxon>
        <taxon>Nematoda</taxon>
        <taxon>Chromadorea</taxon>
        <taxon>Rhabditida</taxon>
        <taxon>Spirurina</taxon>
        <taxon>Spiruromorpha</taxon>
        <taxon>Filarioidea</taxon>
        <taxon>Onchocercidae</taxon>
        <taxon>Brugia</taxon>
    </lineage>
</organism>
<proteinExistence type="predicted"/>
<keyword evidence="2" id="KW-1185">Reference proteome</keyword>
<accession>A0A0N4TAQ4</accession>
<reference evidence="3" key="1">
    <citation type="submission" date="2017-02" db="UniProtKB">
        <authorList>
            <consortium name="WormBaseParasite"/>
        </authorList>
    </citation>
    <scope>IDENTIFICATION</scope>
</reference>
<reference evidence="1 2" key="2">
    <citation type="submission" date="2018-11" db="EMBL/GenBank/DDBJ databases">
        <authorList>
            <consortium name="Pathogen Informatics"/>
        </authorList>
    </citation>
    <scope>NUCLEOTIDE SEQUENCE [LARGE SCALE GENOMIC DNA]</scope>
</reference>
<evidence type="ECO:0000313" key="3">
    <source>
        <dbReference type="WBParaSite" id="BPAG_0000529101-mRNA-1"/>
    </source>
</evidence>
<gene>
    <name evidence="1" type="ORF">BPAG_LOCUS5255</name>
</gene>
<sequence>MRNRDTTIMEKDQQCVEKRRNPEYMPTCAMCASGGHKDSVNCLIWIFPSS</sequence>
<evidence type="ECO:0000313" key="1">
    <source>
        <dbReference type="EMBL" id="VDN86441.1"/>
    </source>
</evidence>